<dbReference type="InterPro" id="IPR001810">
    <property type="entry name" value="F-box_dom"/>
</dbReference>
<sequence>MVHLLLNLSEELLLEIMKHLDSTSIQCLRRTSRIFLRLFSDRSFAQWHHPNSGLPRYTTKLPWYRGSPAFERQAYDKSSSFRYLMLLDETRKQCLSCRNANIDNPRKAWDLVHEYLFCAACLIDHPKAFFPATERGEKKKTRACVGHTGYIRLCEHEVITRDNVAEAWGELLALGPQSGENTHVWVRRCLHPSHNAPTSHDALEKSVAERMHPTAVLRRGGNAVVLDMAWTGHLRVPHNSDISADDMAACLPELRRGAAEHIVPQAGPGMLPEMRCFDPNRCGCLDWGGKYPPNSRWACMPAWSGGAGCRGDSSRRLLPFGDETVTEGGMDEMQEAHVTVTGLSSTFGDASRWSVSVTHCPDRDKCLRFSYHRRIACGPYWQRDWTTLDYSWLEALDPDSYGLWRDKSTKGTFWCLDPTCTNYYRYLERPLVRKCYRAPGGVFQRPPRVKDAGVWRIHGVPYRIRDSNLILAKQADLKKSKDRAPKPASAPKVKAPVVDSSQKTSKPEGFWKKCGRKLRYC</sequence>
<dbReference type="EMBL" id="JAUIQD010000009">
    <property type="protein sequence ID" value="KAK3339772.1"/>
    <property type="molecule type" value="Genomic_DNA"/>
</dbReference>
<dbReference type="Pfam" id="PF00646">
    <property type="entry name" value="F-box"/>
    <property type="match status" value="1"/>
</dbReference>
<name>A0AAJ0H538_9PEZI</name>
<evidence type="ECO:0000259" key="2">
    <source>
        <dbReference type="Pfam" id="PF00646"/>
    </source>
</evidence>
<comment type="caution">
    <text evidence="3">The sequence shown here is derived from an EMBL/GenBank/DDBJ whole genome shotgun (WGS) entry which is preliminary data.</text>
</comment>
<gene>
    <name evidence="3" type="ORF">B0T25DRAFT_560588</name>
</gene>
<proteinExistence type="predicted"/>
<dbReference type="InterPro" id="IPR036047">
    <property type="entry name" value="F-box-like_dom_sf"/>
</dbReference>
<evidence type="ECO:0000256" key="1">
    <source>
        <dbReference type="SAM" id="MobiDB-lite"/>
    </source>
</evidence>
<dbReference type="Proteomes" id="UP001275084">
    <property type="component" value="Unassembled WGS sequence"/>
</dbReference>
<reference evidence="3" key="2">
    <citation type="submission" date="2023-06" db="EMBL/GenBank/DDBJ databases">
        <authorList>
            <consortium name="Lawrence Berkeley National Laboratory"/>
            <person name="Haridas S."/>
            <person name="Hensen N."/>
            <person name="Bonometti L."/>
            <person name="Westerberg I."/>
            <person name="Brannstrom I.O."/>
            <person name="Guillou S."/>
            <person name="Cros-Aarteil S."/>
            <person name="Calhoun S."/>
            <person name="Kuo A."/>
            <person name="Mondo S."/>
            <person name="Pangilinan J."/>
            <person name="Riley R."/>
            <person name="Labutti K."/>
            <person name="Andreopoulos B."/>
            <person name="Lipzen A."/>
            <person name="Chen C."/>
            <person name="Yanf M."/>
            <person name="Daum C."/>
            <person name="Ng V."/>
            <person name="Clum A."/>
            <person name="Steindorff A."/>
            <person name="Ohm R."/>
            <person name="Martin F."/>
            <person name="Silar P."/>
            <person name="Natvig D."/>
            <person name="Lalanne C."/>
            <person name="Gautier V."/>
            <person name="Ament-Velasquez S.L."/>
            <person name="Kruys A."/>
            <person name="Hutchinson M.I."/>
            <person name="Powell A.J."/>
            <person name="Barry K."/>
            <person name="Miller A.N."/>
            <person name="Grigoriev I.V."/>
            <person name="Debuchy R."/>
            <person name="Gladieux P."/>
            <person name="Thoren M.H."/>
            <person name="Johannesson H."/>
        </authorList>
    </citation>
    <scope>NUCLEOTIDE SEQUENCE</scope>
    <source>
        <strain evidence="3">CBS 955.72</strain>
    </source>
</reference>
<reference evidence="3" key="1">
    <citation type="journal article" date="2023" name="Mol. Phylogenet. Evol.">
        <title>Genome-scale phylogeny and comparative genomics of the fungal order Sordariales.</title>
        <authorList>
            <person name="Hensen N."/>
            <person name="Bonometti L."/>
            <person name="Westerberg I."/>
            <person name="Brannstrom I.O."/>
            <person name="Guillou S."/>
            <person name="Cros-Aarteil S."/>
            <person name="Calhoun S."/>
            <person name="Haridas S."/>
            <person name="Kuo A."/>
            <person name="Mondo S."/>
            <person name="Pangilinan J."/>
            <person name="Riley R."/>
            <person name="LaButti K."/>
            <person name="Andreopoulos B."/>
            <person name="Lipzen A."/>
            <person name="Chen C."/>
            <person name="Yan M."/>
            <person name="Daum C."/>
            <person name="Ng V."/>
            <person name="Clum A."/>
            <person name="Steindorff A."/>
            <person name="Ohm R.A."/>
            <person name="Martin F."/>
            <person name="Silar P."/>
            <person name="Natvig D.O."/>
            <person name="Lalanne C."/>
            <person name="Gautier V."/>
            <person name="Ament-Velasquez S.L."/>
            <person name="Kruys A."/>
            <person name="Hutchinson M.I."/>
            <person name="Powell A.J."/>
            <person name="Barry K."/>
            <person name="Miller A.N."/>
            <person name="Grigoriev I.V."/>
            <person name="Debuchy R."/>
            <person name="Gladieux P."/>
            <person name="Hiltunen Thoren M."/>
            <person name="Johannesson H."/>
        </authorList>
    </citation>
    <scope>NUCLEOTIDE SEQUENCE</scope>
    <source>
        <strain evidence="3">CBS 955.72</strain>
    </source>
</reference>
<feature type="compositionally biased region" description="Low complexity" evidence="1">
    <location>
        <begin position="486"/>
        <end position="498"/>
    </location>
</feature>
<evidence type="ECO:0000313" key="3">
    <source>
        <dbReference type="EMBL" id="KAK3339772.1"/>
    </source>
</evidence>
<evidence type="ECO:0000313" key="4">
    <source>
        <dbReference type="Proteomes" id="UP001275084"/>
    </source>
</evidence>
<accession>A0AAJ0H538</accession>
<organism evidence="3 4">
    <name type="scientific">Lasiosphaeria hispida</name>
    <dbReference type="NCBI Taxonomy" id="260671"/>
    <lineage>
        <taxon>Eukaryota</taxon>
        <taxon>Fungi</taxon>
        <taxon>Dikarya</taxon>
        <taxon>Ascomycota</taxon>
        <taxon>Pezizomycotina</taxon>
        <taxon>Sordariomycetes</taxon>
        <taxon>Sordariomycetidae</taxon>
        <taxon>Sordariales</taxon>
        <taxon>Lasiosphaeriaceae</taxon>
        <taxon>Lasiosphaeria</taxon>
    </lineage>
</organism>
<dbReference type="AlphaFoldDB" id="A0AAJ0H538"/>
<dbReference type="SUPFAM" id="SSF81383">
    <property type="entry name" value="F-box domain"/>
    <property type="match status" value="1"/>
</dbReference>
<protein>
    <recommendedName>
        <fullName evidence="2">F-box domain-containing protein</fullName>
    </recommendedName>
</protein>
<feature type="domain" description="F-box" evidence="2">
    <location>
        <begin position="5"/>
        <end position="44"/>
    </location>
</feature>
<keyword evidence="4" id="KW-1185">Reference proteome</keyword>
<feature type="region of interest" description="Disordered" evidence="1">
    <location>
        <begin position="477"/>
        <end position="509"/>
    </location>
</feature>